<dbReference type="EC" id="5.6.2.4" evidence="16"/>
<dbReference type="InterPro" id="IPR014001">
    <property type="entry name" value="Helicase_ATP-bd"/>
</dbReference>
<dbReference type="PANTHER" id="PTHR13710">
    <property type="entry name" value="DNA HELICASE RECQ FAMILY MEMBER"/>
    <property type="match status" value="1"/>
</dbReference>
<dbReference type="InterPro" id="IPR018982">
    <property type="entry name" value="RQC_domain"/>
</dbReference>
<evidence type="ECO:0000256" key="4">
    <source>
        <dbReference type="ARBA" id="ARBA00022723"/>
    </source>
</evidence>
<dbReference type="InterPro" id="IPR011545">
    <property type="entry name" value="DEAD/DEAH_box_helicase_dom"/>
</dbReference>
<dbReference type="GO" id="GO:0003678">
    <property type="term" value="F:DNA helicase activity"/>
    <property type="evidence" value="ECO:0007669"/>
    <property type="project" value="UniProtKB-EC"/>
</dbReference>
<keyword evidence="13" id="KW-0234">DNA repair</keyword>
<name>A0ABM9HZ30_9GAMM</name>
<evidence type="ECO:0000256" key="1">
    <source>
        <dbReference type="ARBA" id="ARBA00001946"/>
    </source>
</evidence>
<keyword evidence="21" id="KW-1185">Reference proteome</keyword>
<dbReference type="SMART" id="SM00487">
    <property type="entry name" value="DEXDc"/>
    <property type="match status" value="1"/>
</dbReference>
<dbReference type="NCBIfam" id="TIGR00614">
    <property type="entry name" value="recQ_fam"/>
    <property type="match status" value="1"/>
</dbReference>
<dbReference type="SUPFAM" id="SSF52540">
    <property type="entry name" value="P-loop containing nucleoside triphosphate hydrolases"/>
    <property type="match status" value="2"/>
</dbReference>
<dbReference type="InterPro" id="IPR006293">
    <property type="entry name" value="DNA_helicase_ATP-dep_RecQ_bac"/>
</dbReference>
<dbReference type="SUPFAM" id="SSF47819">
    <property type="entry name" value="HRDC-like"/>
    <property type="match status" value="1"/>
</dbReference>
<dbReference type="InterPro" id="IPR029491">
    <property type="entry name" value="Helicase_HTH"/>
</dbReference>
<dbReference type="CDD" id="cd17920">
    <property type="entry name" value="DEXHc_RecQ"/>
    <property type="match status" value="1"/>
</dbReference>
<keyword evidence="14" id="KW-0413">Isomerase</keyword>
<dbReference type="InterPro" id="IPR004589">
    <property type="entry name" value="DNA_helicase_ATP-dep_RecQ"/>
</dbReference>
<dbReference type="EMBL" id="OX458333">
    <property type="protein sequence ID" value="CAI8782484.1"/>
    <property type="molecule type" value="Genomic_DNA"/>
</dbReference>
<dbReference type="RefSeq" id="WP_026608942.1">
    <property type="nucleotide sequence ID" value="NZ_OX458333.1"/>
</dbReference>
<evidence type="ECO:0000259" key="18">
    <source>
        <dbReference type="PROSITE" id="PS51192"/>
    </source>
</evidence>
<dbReference type="InterPro" id="IPR001650">
    <property type="entry name" value="Helicase_C-like"/>
</dbReference>
<keyword evidence="12" id="KW-0233">DNA recombination</keyword>
<dbReference type="Pfam" id="PF00270">
    <property type="entry name" value="DEAD"/>
    <property type="match status" value="1"/>
</dbReference>
<keyword evidence="10" id="KW-0067">ATP-binding</keyword>
<evidence type="ECO:0000256" key="6">
    <source>
        <dbReference type="ARBA" id="ARBA00022763"/>
    </source>
</evidence>
<evidence type="ECO:0000256" key="12">
    <source>
        <dbReference type="ARBA" id="ARBA00023172"/>
    </source>
</evidence>
<evidence type="ECO:0000256" key="15">
    <source>
        <dbReference type="ARBA" id="ARBA00034617"/>
    </source>
</evidence>
<keyword evidence="11" id="KW-0238">DNA-binding</keyword>
<dbReference type="Pfam" id="PF14493">
    <property type="entry name" value="HTH_40"/>
    <property type="match status" value="1"/>
</dbReference>
<dbReference type="NCBIfam" id="TIGR01389">
    <property type="entry name" value="recQ"/>
    <property type="match status" value="1"/>
</dbReference>
<keyword evidence="7 20" id="KW-0378">Hydrolase</keyword>
<evidence type="ECO:0000256" key="8">
    <source>
        <dbReference type="ARBA" id="ARBA00022806"/>
    </source>
</evidence>
<evidence type="ECO:0000256" key="10">
    <source>
        <dbReference type="ARBA" id="ARBA00022840"/>
    </source>
</evidence>
<keyword evidence="8 20" id="KW-0347">Helicase</keyword>
<dbReference type="InterPro" id="IPR010997">
    <property type="entry name" value="HRDC-like_sf"/>
</dbReference>
<evidence type="ECO:0000256" key="3">
    <source>
        <dbReference type="ARBA" id="ARBA00005446"/>
    </source>
</evidence>
<dbReference type="Gene3D" id="1.10.10.10">
    <property type="entry name" value="Winged helix-like DNA-binding domain superfamily/Winged helix DNA-binding domain"/>
    <property type="match status" value="1"/>
</dbReference>
<dbReference type="SMART" id="SM00341">
    <property type="entry name" value="HRDC"/>
    <property type="match status" value="1"/>
</dbReference>
<dbReference type="GO" id="GO:0016787">
    <property type="term" value="F:hydrolase activity"/>
    <property type="evidence" value="ECO:0007669"/>
    <property type="project" value="UniProtKB-KW"/>
</dbReference>
<evidence type="ECO:0000256" key="14">
    <source>
        <dbReference type="ARBA" id="ARBA00023235"/>
    </source>
</evidence>
<dbReference type="Gene3D" id="1.10.150.80">
    <property type="entry name" value="HRDC domain"/>
    <property type="match status" value="1"/>
</dbReference>
<gene>
    <name evidence="20" type="primary">recQ</name>
    <name evidence="20" type="ORF">MSZNOR_1245</name>
</gene>
<keyword evidence="4" id="KW-0479">Metal-binding</keyword>
<dbReference type="Pfam" id="PF09382">
    <property type="entry name" value="RQC"/>
    <property type="match status" value="1"/>
</dbReference>
<dbReference type="SMART" id="SM00956">
    <property type="entry name" value="RQC"/>
    <property type="match status" value="1"/>
</dbReference>
<evidence type="ECO:0000259" key="17">
    <source>
        <dbReference type="PROSITE" id="PS50967"/>
    </source>
</evidence>
<comment type="similarity">
    <text evidence="3">Belongs to the helicase family. RecQ subfamily.</text>
</comment>
<keyword evidence="9" id="KW-0862">Zinc</keyword>
<dbReference type="InterPro" id="IPR027417">
    <property type="entry name" value="P-loop_NTPase"/>
</dbReference>
<evidence type="ECO:0000256" key="5">
    <source>
        <dbReference type="ARBA" id="ARBA00022741"/>
    </source>
</evidence>
<dbReference type="InterPro" id="IPR036388">
    <property type="entry name" value="WH-like_DNA-bd_sf"/>
</dbReference>
<evidence type="ECO:0000256" key="11">
    <source>
        <dbReference type="ARBA" id="ARBA00023125"/>
    </source>
</evidence>
<protein>
    <recommendedName>
        <fullName evidence="16">DNA helicase RecQ</fullName>
        <ecNumber evidence="16">5.6.2.4</ecNumber>
    </recommendedName>
</protein>
<dbReference type="Pfam" id="PF00271">
    <property type="entry name" value="Helicase_C"/>
    <property type="match status" value="1"/>
</dbReference>
<proteinExistence type="inferred from homology"/>
<dbReference type="PROSITE" id="PS51192">
    <property type="entry name" value="HELICASE_ATP_BIND_1"/>
    <property type="match status" value="1"/>
</dbReference>
<evidence type="ECO:0000313" key="20">
    <source>
        <dbReference type="EMBL" id="CAI8782484.1"/>
    </source>
</evidence>
<evidence type="ECO:0000256" key="9">
    <source>
        <dbReference type="ARBA" id="ARBA00022833"/>
    </source>
</evidence>
<organism evidence="20 21">
    <name type="scientific">Methylocaldum szegediense</name>
    <dbReference type="NCBI Taxonomy" id="73780"/>
    <lineage>
        <taxon>Bacteria</taxon>
        <taxon>Pseudomonadati</taxon>
        <taxon>Pseudomonadota</taxon>
        <taxon>Gammaproteobacteria</taxon>
        <taxon>Methylococcales</taxon>
        <taxon>Methylococcaceae</taxon>
        <taxon>Methylocaldum</taxon>
    </lineage>
</organism>
<dbReference type="InterPro" id="IPR002121">
    <property type="entry name" value="HRDC_dom"/>
</dbReference>
<dbReference type="Gene3D" id="3.40.50.300">
    <property type="entry name" value="P-loop containing nucleotide triphosphate hydrolases"/>
    <property type="match status" value="2"/>
</dbReference>
<sequence length="715" mass="80607">MPKDPLQVLRSVFGYERFRGQQRPVIDHLTAGGDALVLMPTGGGKSLCYQIPALVRPGTGVVVSPLIALMQDQVETLLQLGVQAAFLNSTLTYDTQRQVEQKLLDGQLDLLYIAPERLLTERMQALLGQARLSLFAIDEAHCVSQWGHDFREDYWQLSMLHERFPDIPRIALTATADERTRHEIIERLGLQDAKIFCSGFDRPNIRYRISPKQDARRQLVQFLRNEHPEDAGIVYCLSRKKVESVADWLCSQGFSALPYHAGLSAEERQRNQRRFLMEEGVIVVATIAFGMGIDKPNVRFVAHLDLPKSVEAYYQETGRAGRDGLSADAWMVYGLQDVITLRQIVEASEADELHKRVERHKLDSMLGFCELTTCRRQALLRYFGEISEKPCGNCDNCLNPPDTWDGTDAARKALSCVYRTGQRFGAHHVIDVLRGKSNEKIRRLGHDRLSTFGIGQGMDEKQWLSVFRQMIAQGYLTVDWEAHGALRLSEACRPVLRGEVAIRLRRDRYTEVSAGRRQTVARFTNPDDEHLWQALRALRRKLAEEQNVPAYVIFQDAVLMEMVQSRPTTRTELSRLPGIGERKLELYGDDFLSAILEHTGGGSASTAGTTADESLALFRLGMTAEQIAYQRGLAISTVYGHLAKAIETGAAELGEVVGLGDSEIGEIETVWQTLPEDQRRALKPLYQALEGKYSYEVLRCFRAQLDRLRNSSGSR</sequence>
<reference evidence="20 21" key="1">
    <citation type="submission" date="2023-03" db="EMBL/GenBank/DDBJ databases">
        <authorList>
            <person name="Pearce D."/>
        </authorList>
    </citation>
    <scope>NUCLEOTIDE SEQUENCE [LARGE SCALE GENOMIC DNA]</scope>
    <source>
        <strain evidence="20">Msz</strain>
    </source>
</reference>
<evidence type="ECO:0000256" key="2">
    <source>
        <dbReference type="ARBA" id="ARBA00001947"/>
    </source>
</evidence>
<comment type="cofactor">
    <cofactor evidence="1">
        <name>Mg(2+)</name>
        <dbReference type="ChEBI" id="CHEBI:18420"/>
    </cofactor>
</comment>
<dbReference type="PROSITE" id="PS51194">
    <property type="entry name" value="HELICASE_CTER"/>
    <property type="match status" value="1"/>
</dbReference>
<dbReference type="PANTHER" id="PTHR13710:SF105">
    <property type="entry name" value="ATP-DEPENDENT DNA HELICASE Q1"/>
    <property type="match status" value="1"/>
</dbReference>
<keyword evidence="6" id="KW-0227">DNA damage</keyword>
<dbReference type="Proteomes" id="UP001162030">
    <property type="component" value="Chromosome"/>
</dbReference>
<evidence type="ECO:0000256" key="7">
    <source>
        <dbReference type="ARBA" id="ARBA00022801"/>
    </source>
</evidence>
<dbReference type="PROSITE" id="PS50967">
    <property type="entry name" value="HRDC"/>
    <property type="match status" value="1"/>
</dbReference>
<accession>A0ABM9HZ30</accession>
<feature type="domain" description="HRDC" evidence="17">
    <location>
        <begin position="525"/>
        <end position="605"/>
    </location>
</feature>
<dbReference type="CDD" id="cd18794">
    <property type="entry name" value="SF2_C_RecQ"/>
    <property type="match status" value="1"/>
</dbReference>
<comment type="catalytic activity">
    <reaction evidence="15">
        <text>Couples ATP hydrolysis with the unwinding of duplex DNA by translocating in the 3'-5' direction.</text>
        <dbReference type="EC" id="5.6.2.4"/>
    </reaction>
</comment>
<comment type="cofactor">
    <cofactor evidence="2">
        <name>Zn(2+)</name>
        <dbReference type="ChEBI" id="CHEBI:29105"/>
    </cofactor>
</comment>
<dbReference type="Pfam" id="PF16124">
    <property type="entry name" value="RecQ_Zn_bind"/>
    <property type="match status" value="1"/>
</dbReference>
<evidence type="ECO:0000256" key="16">
    <source>
        <dbReference type="NCBIfam" id="TIGR01389"/>
    </source>
</evidence>
<feature type="domain" description="Helicase ATP-binding" evidence="18">
    <location>
        <begin position="26"/>
        <end position="194"/>
    </location>
</feature>
<feature type="domain" description="Helicase C-terminal" evidence="19">
    <location>
        <begin position="215"/>
        <end position="365"/>
    </location>
</feature>
<dbReference type="SMART" id="SM00490">
    <property type="entry name" value="HELICc"/>
    <property type="match status" value="1"/>
</dbReference>
<dbReference type="InterPro" id="IPR032284">
    <property type="entry name" value="RecQ_Zn-bd"/>
</dbReference>
<evidence type="ECO:0000313" key="21">
    <source>
        <dbReference type="Proteomes" id="UP001162030"/>
    </source>
</evidence>
<keyword evidence="5" id="KW-0547">Nucleotide-binding</keyword>
<dbReference type="Pfam" id="PF00570">
    <property type="entry name" value="HRDC"/>
    <property type="match status" value="1"/>
</dbReference>
<evidence type="ECO:0000259" key="19">
    <source>
        <dbReference type="PROSITE" id="PS51194"/>
    </source>
</evidence>
<dbReference type="InterPro" id="IPR044876">
    <property type="entry name" value="HRDC_dom_sf"/>
</dbReference>
<evidence type="ECO:0000256" key="13">
    <source>
        <dbReference type="ARBA" id="ARBA00023204"/>
    </source>
</evidence>